<comment type="caution">
    <text evidence="1">The sequence shown here is derived from an EMBL/GenBank/DDBJ whole genome shotgun (WGS) entry which is preliminary data.</text>
</comment>
<name>A0A4U5NUX0_STECR</name>
<reference evidence="1 2" key="2">
    <citation type="journal article" date="2019" name="G3 (Bethesda)">
        <title>Hybrid Assembly of the Genome of the Entomopathogenic Nematode Steinernema carpocapsae Identifies the X-Chromosome.</title>
        <authorList>
            <person name="Serra L."/>
            <person name="Macchietto M."/>
            <person name="Macias-Munoz A."/>
            <person name="McGill C.J."/>
            <person name="Rodriguez I.M."/>
            <person name="Rodriguez B."/>
            <person name="Murad R."/>
            <person name="Mortazavi A."/>
        </authorList>
    </citation>
    <scope>NUCLEOTIDE SEQUENCE [LARGE SCALE GENOMIC DNA]</scope>
    <source>
        <strain evidence="1 2">ALL</strain>
    </source>
</reference>
<gene>
    <name evidence="1" type="ORF">L596_011715</name>
</gene>
<proteinExistence type="predicted"/>
<protein>
    <submittedName>
        <fullName evidence="1">Uncharacterized protein</fullName>
    </submittedName>
</protein>
<dbReference type="EMBL" id="AZBU02000003">
    <property type="protein sequence ID" value="TKR87298.1"/>
    <property type="molecule type" value="Genomic_DNA"/>
</dbReference>
<dbReference type="AlphaFoldDB" id="A0A4U5NUX0"/>
<evidence type="ECO:0000313" key="2">
    <source>
        <dbReference type="Proteomes" id="UP000298663"/>
    </source>
</evidence>
<organism evidence="1 2">
    <name type="scientific">Steinernema carpocapsae</name>
    <name type="common">Entomopathogenic nematode</name>
    <dbReference type="NCBI Taxonomy" id="34508"/>
    <lineage>
        <taxon>Eukaryota</taxon>
        <taxon>Metazoa</taxon>
        <taxon>Ecdysozoa</taxon>
        <taxon>Nematoda</taxon>
        <taxon>Chromadorea</taxon>
        <taxon>Rhabditida</taxon>
        <taxon>Tylenchina</taxon>
        <taxon>Panagrolaimomorpha</taxon>
        <taxon>Strongyloidoidea</taxon>
        <taxon>Steinernematidae</taxon>
        <taxon>Steinernema</taxon>
    </lineage>
</organism>
<accession>A0A4U5NUX0</accession>
<evidence type="ECO:0000313" key="1">
    <source>
        <dbReference type="EMBL" id="TKR87298.1"/>
    </source>
</evidence>
<dbReference type="Proteomes" id="UP000298663">
    <property type="component" value="Unassembled WGS sequence"/>
</dbReference>
<keyword evidence="2" id="KW-1185">Reference proteome</keyword>
<reference evidence="1 2" key="1">
    <citation type="journal article" date="2015" name="Genome Biol.">
        <title>Comparative genomics of Steinernema reveals deeply conserved gene regulatory networks.</title>
        <authorList>
            <person name="Dillman A.R."/>
            <person name="Macchietto M."/>
            <person name="Porter C.F."/>
            <person name="Rogers A."/>
            <person name="Williams B."/>
            <person name="Antoshechkin I."/>
            <person name="Lee M.M."/>
            <person name="Goodwin Z."/>
            <person name="Lu X."/>
            <person name="Lewis E.E."/>
            <person name="Goodrich-Blair H."/>
            <person name="Stock S.P."/>
            <person name="Adams B.J."/>
            <person name="Sternberg P.W."/>
            <person name="Mortazavi A."/>
        </authorList>
    </citation>
    <scope>NUCLEOTIDE SEQUENCE [LARGE SCALE GENOMIC DNA]</scope>
    <source>
        <strain evidence="1 2">ALL</strain>
    </source>
</reference>
<sequence length="98" mass="11064">MHANANGAATVTRVRSIKQLASRNFVTDGQRDGRTRLDRSSLFYKGCLSPRTILAERVLSLGFVFIRSVLSQRYFRPSARIRLADLFFAGFSRITTHA</sequence>